<gene>
    <name evidence="1" type="ORF">Plil01_000770800</name>
</gene>
<name>A0A9W6TVA6_9STRA</name>
<dbReference type="Proteomes" id="UP001165083">
    <property type="component" value="Unassembled WGS sequence"/>
</dbReference>
<reference evidence="1" key="1">
    <citation type="submission" date="2023-04" db="EMBL/GenBank/DDBJ databases">
        <title>Phytophthora lilii NBRC 32176.</title>
        <authorList>
            <person name="Ichikawa N."/>
            <person name="Sato H."/>
            <person name="Tonouchi N."/>
        </authorList>
    </citation>
    <scope>NUCLEOTIDE SEQUENCE</scope>
    <source>
        <strain evidence="1">NBRC 32176</strain>
    </source>
</reference>
<proteinExistence type="predicted"/>
<protein>
    <submittedName>
        <fullName evidence="1">Unnamed protein product</fullName>
    </submittedName>
</protein>
<dbReference type="AlphaFoldDB" id="A0A9W6TVA6"/>
<organism evidence="1 2">
    <name type="scientific">Phytophthora lilii</name>
    <dbReference type="NCBI Taxonomy" id="2077276"/>
    <lineage>
        <taxon>Eukaryota</taxon>
        <taxon>Sar</taxon>
        <taxon>Stramenopiles</taxon>
        <taxon>Oomycota</taxon>
        <taxon>Peronosporomycetes</taxon>
        <taxon>Peronosporales</taxon>
        <taxon>Peronosporaceae</taxon>
        <taxon>Phytophthora</taxon>
    </lineage>
</organism>
<dbReference type="OrthoDB" id="97451at2759"/>
<accession>A0A9W6TVA6</accession>
<keyword evidence="2" id="KW-1185">Reference proteome</keyword>
<evidence type="ECO:0000313" key="1">
    <source>
        <dbReference type="EMBL" id="GMF19984.1"/>
    </source>
</evidence>
<dbReference type="EMBL" id="BSXW01000360">
    <property type="protein sequence ID" value="GMF19984.1"/>
    <property type="molecule type" value="Genomic_DNA"/>
</dbReference>
<comment type="caution">
    <text evidence="1">The sequence shown here is derived from an EMBL/GenBank/DDBJ whole genome shotgun (WGS) entry which is preliminary data.</text>
</comment>
<sequence length="214" mass="24015">MPHFSCSVLMVSSCLRGPVMKNYTLSRLFFVSCITIGEASVLNSVQEREITVQDEEMINAVDVFRAASSSDAGSTVGDDRAPSKLGKTTKRGEMYGKKYISLYKKEVEEMFRQGEENQSRKMGPARMLEALIAMFSHIYNLPGENEIRGLIAQLMKRRQKTTYVPAEQLQTETIVHSGAIAQIASQNTHHQQEPTVLSELVLPHHTQQRKVLAQ</sequence>
<evidence type="ECO:0000313" key="2">
    <source>
        <dbReference type="Proteomes" id="UP001165083"/>
    </source>
</evidence>